<dbReference type="InterPro" id="IPR029063">
    <property type="entry name" value="SAM-dependent_MTases_sf"/>
</dbReference>
<evidence type="ECO:0000313" key="12">
    <source>
        <dbReference type="Proteomes" id="UP000318453"/>
    </source>
</evidence>
<dbReference type="Gene3D" id="3.40.50.150">
    <property type="entry name" value="Vaccinia Virus protein VP39"/>
    <property type="match status" value="1"/>
</dbReference>
<dbReference type="InterPro" id="IPR000700">
    <property type="entry name" value="PAS-assoc_C"/>
</dbReference>
<evidence type="ECO:0000256" key="2">
    <source>
        <dbReference type="ARBA" id="ARBA00012534"/>
    </source>
</evidence>
<feature type="domain" description="CheR-type methyltransferase" evidence="10">
    <location>
        <begin position="200"/>
        <end position="472"/>
    </location>
</feature>
<dbReference type="Pfam" id="PF03705">
    <property type="entry name" value="CheR_N"/>
    <property type="match status" value="1"/>
</dbReference>
<evidence type="ECO:0000259" key="8">
    <source>
        <dbReference type="PROSITE" id="PS50113"/>
    </source>
</evidence>
<dbReference type="Pfam" id="PF13596">
    <property type="entry name" value="PAS_10"/>
    <property type="match status" value="1"/>
</dbReference>
<dbReference type="EC" id="2.1.1.80" evidence="2"/>
<dbReference type="CDD" id="cd16434">
    <property type="entry name" value="CheB-CheR_fusion"/>
    <property type="match status" value="1"/>
</dbReference>
<dbReference type="RefSeq" id="WP_146296690.1">
    <property type="nucleotide sequence ID" value="NZ_CP042326.1"/>
</dbReference>
<dbReference type="GO" id="GO:0008984">
    <property type="term" value="F:protein-glutamate methylesterase activity"/>
    <property type="evidence" value="ECO:0007669"/>
    <property type="project" value="InterPro"/>
</dbReference>
<dbReference type="GO" id="GO:0000156">
    <property type="term" value="F:phosphorelay response regulator activity"/>
    <property type="evidence" value="ECO:0007669"/>
    <property type="project" value="InterPro"/>
</dbReference>
<protein>
    <recommendedName>
        <fullName evidence="2">protein-glutamate O-methyltransferase</fullName>
        <ecNumber evidence="2">2.1.1.80</ecNumber>
    </recommendedName>
</protein>
<dbReference type="GO" id="GO:0005737">
    <property type="term" value="C:cytoplasm"/>
    <property type="evidence" value="ECO:0007669"/>
    <property type="project" value="InterPro"/>
</dbReference>
<dbReference type="OrthoDB" id="9799157at2"/>
<reference evidence="11" key="1">
    <citation type="submission" date="2019-08" db="EMBL/GenBank/DDBJ databases">
        <title>Carotenoids and Carotenoid Binding Proteins in the Halophilic Cyanobacterium Euhalothece sp. ZM00.</title>
        <authorList>
            <person name="Cho S.M."/>
            <person name="Song J.Y."/>
            <person name="Park Y.-I."/>
        </authorList>
    </citation>
    <scope>NUCLEOTIDE SEQUENCE [LARGE SCALE GENOMIC DNA]</scope>
    <source>
        <strain evidence="11">Z-M001</strain>
    </source>
</reference>
<dbReference type="Proteomes" id="UP000318453">
    <property type="component" value="Chromosome"/>
</dbReference>
<dbReference type="PROSITE" id="PS50122">
    <property type="entry name" value="CHEB"/>
    <property type="match status" value="1"/>
</dbReference>
<evidence type="ECO:0000259" key="10">
    <source>
        <dbReference type="PROSITE" id="PS50123"/>
    </source>
</evidence>
<evidence type="ECO:0000256" key="7">
    <source>
        <dbReference type="SAM" id="MobiDB-lite"/>
    </source>
</evidence>
<dbReference type="Gene3D" id="1.10.155.10">
    <property type="entry name" value="Chemotaxis receptor methyltransferase CheR, N-terminal domain"/>
    <property type="match status" value="1"/>
</dbReference>
<feature type="domain" description="PAC" evidence="8">
    <location>
        <begin position="798"/>
        <end position="849"/>
    </location>
</feature>
<proteinExistence type="predicted"/>
<dbReference type="SMART" id="SM00138">
    <property type="entry name" value="MeTrc"/>
    <property type="match status" value="1"/>
</dbReference>
<evidence type="ECO:0000259" key="9">
    <source>
        <dbReference type="PROSITE" id="PS50122"/>
    </source>
</evidence>
<dbReference type="InterPro" id="IPR022641">
    <property type="entry name" value="CheR_N"/>
</dbReference>
<dbReference type="SUPFAM" id="SSF53335">
    <property type="entry name" value="S-adenosyl-L-methionine-dependent methyltransferases"/>
    <property type="match status" value="1"/>
</dbReference>
<keyword evidence="12" id="KW-1185">Reference proteome</keyword>
<evidence type="ECO:0000313" key="11">
    <source>
        <dbReference type="EMBL" id="QDZ40850.1"/>
    </source>
</evidence>
<dbReference type="PRINTS" id="PR00996">
    <property type="entry name" value="CHERMTFRASE"/>
</dbReference>
<dbReference type="InterPro" id="IPR022642">
    <property type="entry name" value="CheR_C"/>
</dbReference>
<sequence length="948" mass="108472">MIDQTQQYHPFPIVGVAVSPRDTETIQQFFSEVSPTSNIAYLVLRTTASQEERLSAETLQSYTSVPVCVAVDDEVILPNYIYIIPSQTNVHILNGKIQLQPNSEDTILSPIDSCFHSLAQHQGNKAAAVILSAMGSDGTTGIKAIKFQDGLVLVQLEETASYQQMPQNAVLTGATDATLPPSQIPRTIEQYFQHQNISSQDTELVETSQEWLERIFTLLRSRIGHDFTAYKRNTLIRRITRRMNLRQIETYEDYTNFLQKNPEEVKALFRECLIGVTSFFRNPPAFNILKQQFLPPLLNSLSEGDTFRAWIPACYTGEEVYSLAIILQEIIDSMNKDIKLQLFGTDIDQRAIEKARQGIFPLSIQAEVTPKYLERFFERDNQFYYINQIIRNSIVFSIQNILKDPPFSRLHFLSCRNLLIYLEPETQKKIIPLFHYTLNPSGILMLGSSESIGSFQDLFSPLDHRWKIFKRRHIKEYPRQVINFPTGSQLNLSVTKTSTSDSCPKDQETNLETLIKRKLLNEFCPTAILIETNGDIIHIQGRTGKFLEIVSGYPTNNIINLARKGLKFELFSAIQAAISSEKSVTRQQIPVNSNGNTELVKLQVEPLDSPPPLAGRLLVILNVIESHSTSNEQENIPQDIALQQKDNRIAQLEKELQDTRESHQTTIEELESSNEELQATNEELESSNEELQATNEELESSKEELQSLNEELQTLNQELQSTINELSVTQNDLRNLLNITEVATIIVDHQMRVKRFTPEVTNIMPLIPTDIGRPIHDVTTNLNDDGMVQDILEVLQTLTPKTKLVETREGGWYRMEITPYRKDNYQIEGTVVNFININELKQKEEALKQAQLLQQSLLDTYTQPAILLTNQLEIININLALQNQLTIEQVEEKIIKPLEIRLQNNEPFEETISFSLDNERPYRYLVRCSIIPDQETRIKYCLLFLTNL</sequence>
<dbReference type="InterPro" id="IPR035909">
    <property type="entry name" value="CheB_C"/>
</dbReference>
<dbReference type="Pfam" id="PF01739">
    <property type="entry name" value="CheR"/>
    <property type="match status" value="1"/>
</dbReference>
<dbReference type="InterPro" id="IPR050903">
    <property type="entry name" value="Bact_Chemotaxis_MeTrfase"/>
</dbReference>
<dbReference type="Gene3D" id="3.30.450.20">
    <property type="entry name" value="PAS domain"/>
    <property type="match status" value="1"/>
</dbReference>
<gene>
    <name evidence="11" type="ORF">FRE64_13390</name>
</gene>
<dbReference type="PROSITE" id="PS50123">
    <property type="entry name" value="CHER"/>
    <property type="match status" value="1"/>
</dbReference>
<feature type="region of interest" description="Disordered" evidence="7">
    <location>
        <begin position="669"/>
        <end position="705"/>
    </location>
</feature>
<evidence type="ECO:0000256" key="6">
    <source>
        <dbReference type="PROSITE-ProRule" id="PRU00050"/>
    </source>
</evidence>
<dbReference type="GO" id="GO:0032259">
    <property type="term" value="P:methylation"/>
    <property type="evidence" value="ECO:0007669"/>
    <property type="project" value="UniProtKB-KW"/>
</dbReference>
<dbReference type="PANTHER" id="PTHR24422:SF27">
    <property type="entry name" value="PROTEIN-GLUTAMATE O-METHYLTRANSFERASE"/>
    <property type="match status" value="1"/>
</dbReference>
<dbReference type="EMBL" id="CP042326">
    <property type="protein sequence ID" value="QDZ40850.1"/>
    <property type="molecule type" value="Genomic_DNA"/>
</dbReference>
<feature type="domain" description="CheB-type methylesterase" evidence="9">
    <location>
        <begin position="10"/>
        <end position="195"/>
    </location>
</feature>
<evidence type="ECO:0000256" key="3">
    <source>
        <dbReference type="ARBA" id="ARBA00022603"/>
    </source>
</evidence>
<name>A0A5B8NRY9_9CHRO</name>
<keyword evidence="3" id="KW-0489">Methyltransferase</keyword>
<keyword evidence="5" id="KW-0949">S-adenosyl-L-methionine</keyword>
<dbReference type="SUPFAM" id="SSF47757">
    <property type="entry name" value="Chemotaxis receptor methyltransferase CheR, N-terminal domain"/>
    <property type="match status" value="1"/>
</dbReference>
<dbReference type="PANTHER" id="PTHR24422">
    <property type="entry name" value="CHEMOTAXIS PROTEIN METHYLTRANSFERASE"/>
    <property type="match status" value="1"/>
</dbReference>
<keyword evidence="4" id="KW-0808">Transferase</keyword>
<dbReference type="GO" id="GO:0006935">
    <property type="term" value="P:chemotaxis"/>
    <property type="evidence" value="ECO:0007669"/>
    <property type="project" value="InterPro"/>
</dbReference>
<evidence type="ECO:0000256" key="1">
    <source>
        <dbReference type="ARBA" id="ARBA00001541"/>
    </source>
</evidence>
<dbReference type="Gene3D" id="3.40.50.180">
    <property type="entry name" value="Methylesterase CheB, C-terminal domain"/>
    <property type="match status" value="1"/>
</dbReference>
<dbReference type="InterPro" id="IPR000673">
    <property type="entry name" value="Sig_transdc_resp-reg_Me-estase"/>
</dbReference>
<dbReference type="KEGG" id="enn:FRE64_13390"/>
<dbReference type="SUPFAM" id="SSF52738">
    <property type="entry name" value="Methylesterase CheB, C-terminal domain"/>
    <property type="match status" value="1"/>
</dbReference>
<dbReference type="PROSITE" id="PS50113">
    <property type="entry name" value="PAC"/>
    <property type="match status" value="1"/>
</dbReference>
<accession>A0A5B8NRY9</accession>
<dbReference type="GO" id="GO:0008983">
    <property type="term" value="F:protein-glutamate O-methyltransferase activity"/>
    <property type="evidence" value="ECO:0007669"/>
    <property type="project" value="UniProtKB-EC"/>
</dbReference>
<evidence type="ECO:0000256" key="5">
    <source>
        <dbReference type="ARBA" id="ARBA00022691"/>
    </source>
</evidence>
<organism evidence="11 12">
    <name type="scientific">Euhalothece natronophila Z-M001</name>
    <dbReference type="NCBI Taxonomy" id="522448"/>
    <lineage>
        <taxon>Bacteria</taxon>
        <taxon>Bacillati</taxon>
        <taxon>Cyanobacteriota</taxon>
        <taxon>Cyanophyceae</taxon>
        <taxon>Oscillatoriophycideae</taxon>
        <taxon>Chroococcales</taxon>
        <taxon>Halothecacae</taxon>
        <taxon>Halothece cluster</taxon>
        <taxon>Euhalothece</taxon>
    </lineage>
</organism>
<comment type="catalytic activity">
    <reaction evidence="1">
        <text>L-glutamyl-[protein] + S-adenosyl-L-methionine = [protein]-L-glutamate 5-O-methyl ester + S-adenosyl-L-homocysteine</text>
        <dbReference type="Rhea" id="RHEA:24452"/>
        <dbReference type="Rhea" id="RHEA-COMP:10208"/>
        <dbReference type="Rhea" id="RHEA-COMP:10311"/>
        <dbReference type="ChEBI" id="CHEBI:29973"/>
        <dbReference type="ChEBI" id="CHEBI:57856"/>
        <dbReference type="ChEBI" id="CHEBI:59789"/>
        <dbReference type="ChEBI" id="CHEBI:82795"/>
        <dbReference type="EC" id="2.1.1.80"/>
    </reaction>
</comment>
<dbReference type="InterPro" id="IPR036804">
    <property type="entry name" value="CheR_N_sf"/>
</dbReference>
<comment type="caution">
    <text evidence="6">Lacks conserved residue(s) required for the propagation of feature annotation.</text>
</comment>
<dbReference type="Pfam" id="PF01339">
    <property type="entry name" value="CheB_methylest"/>
    <property type="match status" value="1"/>
</dbReference>
<dbReference type="InterPro" id="IPR000780">
    <property type="entry name" value="CheR_MeTrfase"/>
</dbReference>
<evidence type="ECO:0000256" key="4">
    <source>
        <dbReference type="ARBA" id="ARBA00022679"/>
    </source>
</evidence>
<dbReference type="AlphaFoldDB" id="A0A5B8NRY9"/>